<dbReference type="HOGENOM" id="CLU_165255_0_2_9"/>
<dbReference type="Pfam" id="PF01206">
    <property type="entry name" value="TusA"/>
    <property type="match status" value="1"/>
</dbReference>
<dbReference type="Proteomes" id="UP000003011">
    <property type="component" value="Unassembled WGS sequence"/>
</dbReference>
<feature type="domain" description="UPF0033" evidence="2">
    <location>
        <begin position="2"/>
        <end position="67"/>
    </location>
</feature>
<dbReference type="PANTHER" id="PTHR33279">
    <property type="entry name" value="SULFUR CARRIER PROTEIN YEDF-RELATED"/>
    <property type="match status" value="1"/>
</dbReference>
<comment type="caution">
    <text evidence="3">The sequence shown here is derived from an EMBL/GenBank/DDBJ whole genome shotgun (WGS) entry which is preliminary data.</text>
</comment>
<dbReference type="Gene3D" id="3.30.110.40">
    <property type="entry name" value="TusA-like domain"/>
    <property type="match status" value="1"/>
</dbReference>
<gene>
    <name evidence="3" type="ORF">HMPREF9333_00623</name>
</gene>
<protein>
    <recommendedName>
        <fullName evidence="2">UPF0033 domain-containing protein</fullName>
    </recommendedName>
</protein>
<proteinExistence type="inferred from homology"/>
<evidence type="ECO:0000256" key="1">
    <source>
        <dbReference type="ARBA" id="ARBA00008984"/>
    </source>
</evidence>
<dbReference type="SUPFAM" id="SSF64307">
    <property type="entry name" value="SirA-like"/>
    <property type="match status" value="1"/>
</dbReference>
<dbReference type="CDD" id="cd03421">
    <property type="entry name" value="SirA_like_N"/>
    <property type="match status" value="1"/>
</dbReference>
<dbReference type="STRING" id="679200.HMPREF9333_00623"/>
<name>G5GGD3_9FIRM</name>
<comment type="similarity">
    <text evidence="1">Belongs to the sulfur carrier protein TusA family.</text>
</comment>
<sequence>MVDARGFSCPMPVVMTKKEIEKTKAAQLEVMVDNKVSVENITRFAQNIGYSVEVVKEGEDFKLKLKK</sequence>
<evidence type="ECO:0000313" key="3">
    <source>
        <dbReference type="EMBL" id="EHI56093.1"/>
    </source>
</evidence>
<keyword evidence="4" id="KW-1185">Reference proteome</keyword>
<reference evidence="3 4" key="1">
    <citation type="submission" date="2011-08" db="EMBL/GenBank/DDBJ databases">
        <title>The Genome Sequence of Johnsonella ignava ATCC 51276.</title>
        <authorList>
            <consortium name="The Broad Institute Genome Sequencing Platform"/>
            <person name="Earl A."/>
            <person name="Ward D."/>
            <person name="Feldgarden M."/>
            <person name="Gevers D."/>
            <person name="Izard J."/>
            <person name="Blanton J.M."/>
            <person name="Baranova O.V."/>
            <person name="Dewhirst F.E."/>
            <person name="Young S.K."/>
            <person name="Zeng Q."/>
            <person name="Gargeya S."/>
            <person name="Fitzgerald M."/>
            <person name="Haas B."/>
            <person name="Abouelleil A."/>
            <person name="Alvarado L."/>
            <person name="Arachchi H.M."/>
            <person name="Berlin A."/>
            <person name="Brown A."/>
            <person name="Chapman S.B."/>
            <person name="Chen Z."/>
            <person name="Dunbar C."/>
            <person name="Freedman E."/>
            <person name="Gearin G."/>
            <person name="Gellesch M."/>
            <person name="Goldberg J."/>
            <person name="Griggs A."/>
            <person name="Gujja S."/>
            <person name="Heiman D."/>
            <person name="Howarth C."/>
            <person name="Larson L."/>
            <person name="Lui A."/>
            <person name="MacDonald P.J.P."/>
            <person name="Montmayeur A."/>
            <person name="Murphy C."/>
            <person name="Neiman D."/>
            <person name="Pearson M."/>
            <person name="Priest M."/>
            <person name="Roberts A."/>
            <person name="Saif S."/>
            <person name="Shea T."/>
            <person name="Shenoy N."/>
            <person name="Sisk P."/>
            <person name="Stolte C."/>
            <person name="Sykes S."/>
            <person name="Wortman J."/>
            <person name="Nusbaum C."/>
            <person name="Birren B."/>
        </authorList>
    </citation>
    <scope>NUCLEOTIDE SEQUENCE [LARGE SCALE GENOMIC DNA]</scope>
    <source>
        <strain evidence="3 4">ATCC 51276</strain>
    </source>
</reference>
<accession>G5GGD3</accession>
<evidence type="ECO:0000313" key="4">
    <source>
        <dbReference type="Proteomes" id="UP000003011"/>
    </source>
</evidence>
<dbReference type="eggNOG" id="COG0425">
    <property type="taxonomic scope" value="Bacteria"/>
</dbReference>
<dbReference type="OrthoDB" id="9797352at2"/>
<dbReference type="AlphaFoldDB" id="G5GGD3"/>
<organism evidence="3 4">
    <name type="scientific">Johnsonella ignava ATCC 51276</name>
    <dbReference type="NCBI Taxonomy" id="679200"/>
    <lineage>
        <taxon>Bacteria</taxon>
        <taxon>Bacillati</taxon>
        <taxon>Bacillota</taxon>
        <taxon>Clostridia</taxon>
        <taxon>Lachnospirales</taxon>
        <taxon>Lachnospiraceae</taxon>
        <taxon>Johnsonella</taxon>
    </lineage>
</organism>
<dbReference type="InterPro" id="IPR001455">
    <property type="entry name" value="TusA-like"/>
</dbReference>
<evidence type="ECO:0000259" key="2">
    <source>
        <dbReference type="Pfam" id="PF01206"/>
    </source>
</evidence>
<dbReference type="PANTHER" id="PTHR33279:SF6">
    <property type="entry name" value="SULFUR CARRIER PROTEIN YEDF-RELATED"/>
    <property type="match status" value="1"/>
</dbReference>
<dbReference type="EMBL" id="ACZL01000012">
    <property type="protein sequence ID" value="EHI56093.1"/>
    <property type="molecule type" value="Genomic_DNA"/>
</dbReference>
<dbReference type="InterPro" id="IPR036868">
    <property type="entry name" value="TusA-like_sf"/>
</dbReference>
<dbReference type="RefSeq" id="WP_005539753.1">
    <property type="nucleotide sequence ID" value="NZ_JH378830.1"/>
</dbReference>